<keyword evidence="3" id="KW-1185">Reference proteome</keyword>
<feature type="compositionally biased region" description="Low complexity" evidence="1">
    <location>
        <begin position="31"/>
        <end position="42"/>
    </location>
</feature>
<feature type="compositionally biased region" description="Basic and acidic residues" evidence="1">
    <location>
        <begin position="43"/>
        <end position="52"/>
    </location>
</feature>
<proteinExistence type="predicted"/>
<organism evidence="3 4">
    <name type="scientific">Acrobeloides nanus</name>
    <dbReference type="NCBI Taxonomy" id="290746"/>
    <lineage>
        <taxon>Eukaryota</taxon>
        <taxon>Metazoa</taxon>
        <taxon>Ecdysozoa</taxon>
        <taxon>Nematoda</taxon>
        <taxon>Chromadorea</taxon>
        <taxon>Rhabditida</taxon>
        <taxon>Tylenchina</taxon>
        <taxon>Cephalobomorpha</taxon>
        <taxon>Cephaloboidea</taxon>
        <taxon>Cephalobidae</taxon>
        <taxon>Acrobeloides</taxon>
    </lineage>
</organism>
<feature type="compositionally biased region" description="Polar residues" evidence="1">
    <location>
        <begin position="83"/>
        <end position="95"/>
    </location>
</feature>
<sequence length="104" mass="11530">MTPEIPPDFFILLISLSILTQASPTRHPKENNTINSTQSSQNDSREELKSREPILLSSDEVLARPIDCPMLTPTCLPARKRGTSQAPGIQRSIDTPSVIDYNNL</sequence>
<feature type="region of interest" description="Disordered" evidence="1">
    <location>
        <begin position="73"/>
        <end position="95"/>
    </location>
</feature>
<evidence type="ECO:0000256" key="1">
    <source>
        <dbReference type="SAM" id="MobiDB-lite"/>
    </source>
</evidence>
<evidence type="ECO:0000256" key="2">
    <source>
        <dbReference type="SAM" id="SignalP"/>
    </source>
</evidence>
<accession>A0A914E9K9</accession>
<feature type="region of interest" description="Disordered" evidence="1">
    <location>
        <begin position="23"/>
        <end position="53"/>
    </location>
</feature>
<evidence type="ECO:0000313" key="3">
    <source>
        <dbReference type="Proteomes" id="UP000887540"/>
    </source>
</evidence>
<feature type="chain" id="PRO_5038105266" evidence="2">
    <location>
        <begin position="23"/>
        <end position="104"/>
    </location>
</feature>
<dbReference type="WBParaSite" id="ACRNAN_scaffold6494.g30199.t1">
    <property type="protein sequence ID" value="ACRNAN_scaffold6494.g30199.t1"/>
    <property type="gene ID" value="ACRNAN_scaffold6494.g30199"/>
</dbReference>
<keyword evidence="2" id="KW-0732">Signal</keyword>
<reference evidence="4" key="1">
    <citation type="submission" date="2022-11" db="UniProtKB">
        <authorList>
            <consortium name="WormBaseParasite"/>
        </authorList>
    </citation>
    <scope>IDENTIFICATION</scope>
</reference>
<feature type="signal peptide" evidence="2">
    <location>
        <begin position="1"/>
        <end position="22"/>
    </location>
</feature>
<evidence type="ECO:0000313" key="4">
    <source>
        <dbReference type="WBParaSite" id="ACRNAN_scaffold6494.g30199.t1"/>
    </source>
</evidence>
<dbReference type="AlphaFoldDB" id="A0A914E9K9"/>
<name>A0A914E9K9_9BILA</name>
<dbReference type="Proteomes" id="UP000887540">
    <property type="component" value="Unplaced"/>
</dbReference>
<protein>
    <submittedName>
        <fullName evidence="4">Secreted protein</fullName>
    </submittedName>
</protein>